<dbReference type="Gene3D" id="3.40.50.1390">
    <property type="entry name" value="Resolvase, N-terminal catalytic domain"/>
    <property type="match status" value="1"/>
</dbReference>
<comment type="caution">
    <text evidence="2">The sequence shown here is derived from an EMBL/GenBank/DDBJ whole genome shotgun (WGS) entry which is preliminary data.</text>
</comment>
<name>A0ABU5RJI5_9PSEU</name>
<sequence>MSNIARLQSLTAKLETEPRSATMPELPVLAYGYVRSNDRDTGYIKACAHLLEAWCTAAGWRLGVVFRDNGYDSISTARPGFAGFLDALRLPEAAFGLVIDHSHLSDDEDVAKQLVAEVRRTSAVLRVVADDLEDGKAAK</sequence>
<evidence type="ECO:0000313" key="2">
    <source>
        <dbReference type="EMBL" id="MEA5366452.1"/>
    </source>
</evidence>
<evidence type="ECO:0000313" key="3">
    <source>
        <dbReference type="Proteomes" id="UP001304298"/>
    </source>
</evidence>
<keyword evidence="3" id="KW-1185">Reference proteome</keyword>
<dbReference type="Proteomes" id="UP001304298">
    <property type="component" value="Unassembled WGS sequence"/>
</dbReference>
<evidence type="ECO:0000259" key="1">
    <source>
        <dbReference type="Pfam" id="PF00239"/>
    </source>
</evidence>
<dbReference type="Pfam" id="PF00239">
    <property type="entry name" value="Resolvase"/>
    <property type="match status" value="1"/>
</dbReference>
<accession>A0ABU5RJI5</accession>
<dbReference type="InterPro" id="IPR036162">
    <property type="entry name" value="Resolvase-like_N_sf"/>
</dbReference>
<dbReference type="EMBL" id="JAYFSI010000015">
    <property type="protein sequence ID" value="MEA5366452.1"/>
    <property type="molecule type" value="Genomic_DNA"/>
</dbReference>
<dbReference type="InterPro" id="IPR006119">
    <property type="entry name" value="Resolv_N"/>
</dbReference>
<proteinExistence type="predicted"/>
<gene>
    <name evidence="2" type="ORF">VA596_43460</name>
</gene>
<protein>
    <submittedName>
        <fullName evidence="2">Recombinase family protein</fullName>
    </submittedName>
</protein>
<organism evidence="2 3">
    <name type="scientific">Amycolatopsis heterodermiae</name>
    <dbReference type="NCBI Taxonomy" id="3110235"/>
    <lineage>
        <taxon>Bacteria</taxon>
        <taxon>Bacillati</taxon>
        <taxon>Actinomycetota</taxon>
        <taxon>Actinomycetes</taxon>
        <taxon>Pseudonocardiales</taxon>
        <taxon>Pseudonocardiaceae</taxon>
        <taxon>Amycolatopsis</taxon>
    </lineage>
</organism>
<reference evidence="2 3" key="1">
    <citation type="submission" date="2023-12" db="EMBL/GenBank/DDBJ databases">
        <title>Amycolatopsis sp. V23-08.</title>
        <authorList>
            <person name="Somphong A."/>
        </authorList>
    </citation>
    <scope>NUCLEOTIDE SEQUENCE [LARGE SCALE GENOMIC DNA]</scope>
    <source>
        <strain evidence="2 3">V23-08</strain>
    </source>
</reference>
<feature type="domain" description="Resolvase/invertase-type recombinase catalytic" evidence="1">
    <location>
        <begin position="30"/>
        <end position="132"/>
    </location>
</feature>
<dbReference type="RefSeq" id="WP_323335689.1">
    <property type="nucleotide sequence ID" value="NZ_JAYFSI010000015.1"/>
</dbReference>